<dbReference type="Gene3D" id="1.10.287.950">
    <property type="entry name" value="Methyl-accepting chemotaxis protein"/>
    <property type="match status" value="1"/>
</dbReference>
<sequence length="699" mass="73848">MKKRFHQAGRGTALLLTAALTLSGCAGNTAETVNATATATTATETPAESSAEKEYSSTMTKDKEESVYVKADASGRTREITVETSLKVDPDSDVIEDISSLSDIRNTKGDEEYTAQPDGTILWENHGEDISYKGTSESGLPLDVSISYFLDDKAITPEELAGKSGKLRMRFDYENHTETTVTADDKFVTLPIPFAAVSTVILPSDTFSHIEIEGGKLITMDDQTLAVGYALPGIRDALHLGDFEFTEDIDIPEYVEITADVTDFELAFTTTIVTSGLFSELDDDTFDDTDDLSDSMDELSDASEKLADGSDSLYEGIQSLEEYFDSYLSGVSQLEEGAGTLSQALSQLNSGKSGLTSGSKALAEGLGTLNQSLSQIQLPDALKGQDNAEESPLAAAAASFTADAKTLSTQFSDLQSAASGLKSFAEEAKGYADQVESIASETETILSGQVISAATLNEEAEKQASDALGQALAATEIPEEQQTALQQAFAENLKISLDDTLAAAQEETLTQLTELKAKLTELPAISVPESALDISEITEVLTRMQGTLSVLSASADSLSVLQELAPALAGLQNGISDMSEAGSTLSSGIDTLSTYLDQIGTGADALSSGASALTTAGSALAEDFSSLSDGAKSFCEGVRTFDEEGIKELTNLAGDDLSDLMRYIKAARLADQSYQSYAGLSDGKTGSVRFIIETDEIKK</sequence>
<dbReference type="RefSeq" id="WP_308453884.1">
    <property type="nucleotide sequence ID" value="NZ_JAJEQR010000027.1"/>
</dbReference>
<dbReference type="PROSITE" id="PS51257">
    <property type="entry name" value="PROKAR_LIPOPROTEIN"/>
    <property type="match status" value="1"/>
</dbReference>
<comment type="caution">
    <text evidence="3">The sequence shown here is derived from an EMBL/GenBank/DDBJ whole genome shotgun (WGS) entry which is preliminary data.</text>
</comment>
<feature type="compositionally biased region" description="Low complexity" evidence="1">
    <location>
        <begin position="38"/>
        <end position="49"/>
    </location>
</feature>
<proteinExistence type="predicted"/>
<evidence type="ECO:0000313" key="4">
    <source>
        <dbReference type="Proteomes" id="UP001198182"/>
    </source>
</evidence>
<evidence type="ECO:0008006" key="5">
    <source>
        <dbReference type="Google" id="ProtNLM"/>
    </source>
</evidence>
<keyword evidence="2" id="KW-0732">Signal</keyword>
<feature type="chain" id="PRO_5041930349" description="X-X-X-Leu-X-X-Gly heptad repeats" evidence="2">
    <location>
        <begin position="27"/>
        <end position="699"/>
    </location>
</feature>
<gene>
    <name evidence="3" type="ORF">LKD81_10225</name>
</gene>
<feature type="region of interest" description="Disordered" evidence="1">
    <location>
        <begin position="38"/>
        <end position="73"/>
    </location>
</feature>
<evidence type="ECO:0000313" key="3">
    <source>
        <dbReference type="EMBL" id="MCC2231367.1"/>
    </source>
</evidence>
<dbReference type="AlphaFoldDB" id="A0AAE3JG31"/>
<organism evidence="3 4">
    <name type="scientific">Hominifimenecus microfluidus</name>
    <dbReference type="NCBI Taxonomy" id="2885348"/>
    <lineage>
        <taxon>Bacteria</taxon>
        <taxon>Bacillati</taxon>
        <taxon>Bacillota</taxon>
        <taxon>Clostridia</taxon>
        <taxon>Lachnospirales</taxon>
        <taxon>Lachnospiraceae</taxon>
        <taxon>Hominifimenecus</taxon>
    </lineage>
</organism>
<dbReference type="Proteomes" id="UP001198182">
    <property type="component" value="Unassembled WGS sequence"/>
</dbReference>
<accession>A0AAE3JG31</accession>
<dbReference type="EMBL" id="JAJEQR010000027">
    <property type="protein sequence ID" value="MCC2231367.1"/>
    <property type="molecule type" value="Genomic_DNA"/>
</dbReference>
<name>A0AAE3JG31_9FIRM</name>
<feature type="signal peptide" evidence="2">
    <location>
        <begin position="1"/>
        <end position="26"/>
    </location>
</feature>
<evidence type="ECO:0000256" key="2">
    <source>
        <dbReference type="SAM" id="SignalP"/>
    </source>
</evidence>
<reference evidence="3" key="1">
    <citation type="submission" date="2021-10" db="EMBL/GenBank/DDBJ databases">
        <title>Anaerobic single-cell dispensing facilitates the cultivation of human gut bacteria.</title>
        <authorList>
            <person name="Afrizal A."/>
        </authorList>
    </citation>
    <scope>NUCLEOTIDE SEQUENCE</scope>
    <source>
        <strain evidence="3">CLA-AA-H215</strain>
    </source>
</reference>
<protein>
    <recommendedName>
        <fullName evidence="5">X-X-X-Leu-X-X-Gly heptad repeats</fullName>
    </recommendedName>
</protein>
<evidence type="ECO:0000256" key="1">
    <source>
        <dbReference type="SAM" id="MobiDB-lite"/>
    </source>
</evidence>
<feature type="compositionally biased region" description="Basic and acidic residues" evidence="1">
    <location>
        <begin position="50"/>
        <end position="73"/>
    </location>
</feature>
<keyword evidence="4" id="KW-1185">Reference proteome</keyword>